<dbReference type="GO" id="GO:0008444">
    <property type="term" value="F:CDP-diacylglycerol-glycerol-3-phosphate 3-phosphatidyltransferase activity"/>
    <property type="evidence" value="ECO:0007669"/>
    <property type="project" value="InterPro"/>
</dbReference>
<protein>
    <recommendedName>
        <fullName evidence="7">CDP-diacylglycerol--glycerol-3-phosphate 3-phosphatidyltransferase</fullName>
    </recommendedName>
</protein>
<dbReference type="GO" id="GO:0008654">
    <property type="term" value="P:phospholipid biosynthetic process"/>
    <property type="evidence" value="ECO:0007669"/>
    <property type="project" value="InterPro"/>
</dbReference>
<keyword evidence="2 3" id="KW-0808">Transferase</keyword>
<accession>A0A2M7BUB1</accession>
<dbReference type="PROSITE" id="PS00379">
    <property type="entry name" value="CDP_ALCOHOL_P_TRANSF"/>
    <property type="match status" value="1"/>
</dbReference>
<name>A0A2M7BUB1_9BACT</name>
<evidence type="ECO:0000256" key="1">
    <source>
        <dbReference type="ARBA" id="ARBA00010441"/>
    </source>
</evidence>
<dbReference type="InterPro" id="IPR004570">
    <property type="entry name" value="Phosphatidylglycerol_P_synth"/>
</dbReference>
<feature type="transmembrane region" description="Helical" evidence="4">
    <location>
        <begin position="7"/>
        <end position="28"/>
    </location>
</feature>
<evidence type="ECO:0000256" key="4">
    <source>
        <dbReference type="SAM" id="Phobius"/>
    </source>
</evidence>
<dbReference type="AlphaFoldDB" id="A0A2M7BUB1"/>
<comment type="similarity">
    <text evidence="1 3">Belongs to the CDP-alcohol phosphatidyltransferase class-I family.</text>
</comment>
<feature type="transmembrane region" description="Helical" evidence="4">
    <location>
        <begin position="34"/>
        <end position="54"/>
    </location>
</feature>
<organism evidence="5 6">
    <name type="scientific">Candidatus Portnoybacteria bacterium CG03_land_8_20_14_0_80_41_10</name>
    <dbReference type="NCBI Taxonomy" id="1974808"/>
    <lineage>
        <taxon>Bacteria</taxon>
        <taxon>Candidatus Portnoyibacteriota</taxon>
    </lineage>
</organism>
<dbReference type="Gene3D" id="1.20.120.1760">
    <property type="match status" value="1"/>
</dbReference>
<feature type="non-terminal residue" evidence="5">
    <location>
        <position position="198"/>
    </location>
</feature>
<sequence length="198" mass="22829">MKTIFQNLANLITSMGIILTVWLNLLIWDNSVNHLLILLLAVGIGVSDLLDGWIARHYQIVTSVGGSLDKFRDKLFTCSLFAYFLKELWLWNNGVWLSLVKGLIILILAIELFLVTFWLIGFVKGFDVSPHLAGKIKTAFYFTAISLWFLTEYLGKLLQRDFRDYFFFVLILLLLTGSIYGILSTVGYLQRYVFRQDK</sequence>
<feature type="transmembrane region" description="Helical" evidence="4">
    <location>
        <begin position="138"/>
        <end position="159"/>
    </location>
</feature>
<dbReference type="InterPro" id="IPR000462">
    <property type="entry name" value="CDP-OH_P_trans"/>
</dbReference>
<evidence type="ECO:0000256" key="2">
    <source>
        <dbReference type="ARBA" id="ARBA00022679"/>
    </source>
</evidence>
<feature type="transmembrane region" description="Helical" evidence="4">
    <location>
        <begin position="75"/>
        <end position="91"/>
    </location>
</feature>
<feature type="transmembrane region" description="Helical" evidence="4">
    <location>
        <begin position="103"/>
        <end position="126"/>
    </location>
</feature>
<dbReference type="Pfam" id="PF01066">
    <property type="entry name" value="CDP-OH_P_transf"/>
    <property type="match status" value="1"/>
</dbReference>
<keyword evidence="4" id="KW-0472">Membrane</keyword>
<dbReference type="GO" id="GO:0016020">
    <property type="term" value="C:membrane"/>
    <property type="evidence" value="ECO:0007669"/>
    <property type="project" value="InterPro"/>
</dbReference>
<feature type="transmembrane region" description="Helical" evidence="4">
    <location>
        <begin position="165"/>
        <end position="189"/>
    </location>
</feature>
<dbReference type="InterPro" id="IPR043130">
    <property type="entry name" value="CDP-OH_PTrfase_TM_dom"/>
</dbReference>
<evidence type="ECO:0000256" key="3">
    <source>
        <dbReference type="RuleBase" id="RU003750"/>
    </source>
</evidence>
<dbReference type="Proteomes" id="UP000229894">
    <property type="component" value="Unassembled WGS sequence"/>
</dbReference>
<dbReference type="EMBL" id="PEUX01000040">
    <property type="protein sequence ID" value="PIV10162.1"/>
    <property type="molecule type" value="Genomic_DNA"/>
</dbReference>
<evidence type="ECO:0000313" key="5">
    <source>
        <dbReference type="EMBL" id="PIV10162.1"/>
    </source>
</evidence>
<dbReference type="InterPro" id="IPR048254">
    <property type="entry name" value="CDP_ALCOHOL_P_TRANSF_CS"/>
</dbReference>
<gene>
    <name evidence="5" type="ORF">COS49_01970</name>
</gene>
<reference evidence="6" key="1">
    <citation type="submission" date="2017-09" db="EMBL/GenBank/DDBJ databases">
        <title>Depth-based differentiation of microbial function through sediment-hosted aquifers and enrichment of novel symbionts in the deep terrestrial subsurface.</title>
        <authorList>
            <person name="Probst A.J."/>
            <person name="Ladd B."/>
            <person name="Jarett J.K."/>
            <person name="Geller-Mcgrath D.E."/>
            <person name="Sieber C.M.K."/>
            <person name="Emerson J.B."/>
            <person name="Anantharaman K."/>
            <person name="Thomas B.C."/>
            <person name="Malmstrom R."/>
            <person name="Stieglmeier M."/>
            <person name="Klingl A."/>
            <person name="Woyke T."/>
            <person name="Ryan C.M."/>
            <person name="Banfield J.F."/>
        </authorList>
    </citation>
    <scope>NUCLEOTIDE SEQUENCE [LARGE SCALE GENOMIC DNA]</scope>
</reference>
<keyword evidence="4" id="KW-0812">Transmembrane</keyword>
<proteinExistence type="inferred from homology"/>
<dbReference type="PIRSF" id="PIRSF000847">
    <property type="entry name" value="Phos_ph_gly_syn"/>
    <property type="match status" value="1"/>
</dbReference>
<keyword evidence="4" id="KW-1133">Transmembrane helix</keyword>
<evidence type="ECO:0008006" key="7">
    <source>
        <dbReference type="Google" id="ProtNLM"/>
    </source>
</evidence>
<evidence type="ECO:0000313" key="6">
    <source>
        <dbReference type="Proteomes" id="UP000229894"/>
    </source>
</evidence>
<comment type="caution">
    <text evidence="5">The sequence shown here is derived from an EMBL/GenBank/DDBJ whole genome shotgun (WGS) entry which is preliminary data.</text>
</comment>